<feature type="domain" description="ABM" evidence="2">
    <location>
        <begin position="2"/>
        <end position="94"/>
    </location>
</feature>
<comment type="caution">
    <text evidence="3">The sequence shown here is derived from an EMBL/GenBank/DDBJ whole genome shotgun (WGS) entry which is preliminary data.</text>
</comment>
<evidence type="ECO:0000256" key="1">
    <source>
        <dbReference type="SAM" id="MobiDB-lite"/>
    </source>
</evidence>
<name>A0ABV2K1T5_SPOPS</name>
<dbReference type="EMBL" id="JBEPME010000001">
    <property type="protein sequence ID" value="MET3655040.1"/>
    <property type="molecule type" value="Genomic_DNA"/>
</dbReference>
<gene>
    <name evidence="3" type="ORF">ABIC55_000124</name>
</gene>
<proteinExistence type="predicted"/>
<dbReference type="EC" id="1.14.99.48" evidence="3"/>
<dbReference type="Pfam" id="PF03992">
    <property type="entry name" value="ABM"/>
    <property type="match status" value="1"/>
</dbReference>
<accession>A0ABV2K1T5</accession>
<evidence type="ECO:0000259" key="2">
    <source>
        <dbReference type="PROSITE" id="PS51725"/>
    </source>
</evidence>
<dbReference type="InterPro" id="IPR007138">
    <property type="entry name" value="ABM_dom"/>
</dbReference>
<feature type="compositionally biased region" description="Basic and acidic residues" evidence="1">
    <location>
        <begin position="74"/>
        <end position="84"/>
    </location>
</feature>
<dbReference type="InterPro" id="IPR011008">
    <property type="entry name" value="Dimeric_a/b-barrel"/>
</dbReference>
<feature type="region of interest" description="Disordered" evidence="1">
    <location>
        <begin position="71"/>
        <end position="90"/>
    </location>
</feature>
<dbReference type="PANTHER" id="PTHR34474:SF4">
    <property type="entry name" value="HEME OXYGENASE (STAPHYLOBILIN-PRODUCING) 1"/>
    <property type="match status" value="1"/>
</dbReference>
<keyword evidence="3" id="KW-0560">Oxidoreductase</keyword>
<dbReference type="PROSITE" id="PS51725">
    <property type="entry name" value="ABM"/>
    <property type="match status" value="1"/>
</dbReference>
<sequence>MMKAVNTIRIKKGNVEEVLARFQTPKSVHTFEGFVLMEVLKKENSPEYDELKICTTWEERKFFDEWLGSRASQKTHDKKNEQKSADNPIISSQLTTFQVAIQHKPAKQEV</sequence>
<dbReference type="Gene3D" id="3.30.70.100">
    <property type="match status" value="1"/>
</dbReference>
<dbReference type="SUPFAM" id="SSF54909">
    <property type="entry name" value="Dimeric alpha+beta barrel"/>
    <property type="match status" value="1"/>
</dbReference>
<keyword evidence="4" id="KW-1185">Reference proteome</keyword>
<dbReference type="PANTHER" id="PTHR34474">
    <property type="entry name" value="SIGNAL TRANSDUCTION PROTEIN TRAP"/>
    <property type="match status" value="1"/>
</dbReference>
<dbReference type="Proteomes" id="UP001549104">
    <property type="component" value="Unassembled WGS sequence"/>
</dbReference>
<evidence type="ECO:0000313" key="3">
    <source>
        <dbReference type="EMBL" id="MET3655040.1"/>
    </source>
</evidence>
<organism evidence="3 4">
    <name type="scientific">Sporosarcina psychrophila</name>
    <name type="common">Bacillus psychrophilus</name>
    <dbReference type="NCBI Taxonomy" id="1476"/>
    <lineage>
        <taxon>Bacteria</taxon>
        <taxon>Bacillati</taxon>
        <taxon>Bacillota</taxon>
        <taxon>Bacilli</taxon>
        <taxon>Bacillales</taxon>
        <taxon>Caryophanaceae</taxon>
        <taxon>Sporosarcina</taxon>
    </lineage>
</organism>
<reference evidence="3 4" key="1">
    <citation type="submission" date="2024-06" db="EMBL/GenBank/DDBJ databases">
        <title>Sorghum-associated microbial communities from plants grown in Nebraska, USA.</title>
        <authorList>
            <person name="Schachtman D."/>
        </authorList>
    </citation>
    <scope>NUCLEOTIDE SEQUENCE [LARGE SCALE GENOMIC DNA]</scope>
    <source>
        <strain evidence="3 4">1288</strain>
    </source>
</reference>
<protein>
    <submittedName>
        <fullName evidence="3">Heme oxygenase (Staphylobilin-producing)</fullName>
        <ecNumber evidence="3">1.14.99.48</ecNumber>
    </submittedName>
</protein>
<dbReference type="GO" id="GO:0016491">
    <property type="term" value="F:oxidoreductase activity"/>
    <property type="evidence" value="ECO:0007669"/>
    <property type="project" value="UniProtKB-KW"/>
</dbReference>
<evidence type="ECO:0000313" key="4">
    <source>
        <dbReference type="Proteomes" id="UP001549104"/>
    </source>
</evidence>
<dbReference type="RefSeq" id="WP_067213608.1">
    <property type="nucleotide sequence ID" value="NZ_CP014616.1"/>
</dbReference>
<dbReference type="InterPro" id="IPR050404">
    <property type="entry name" value="Heme-degrading_MO"/>
</dbReference>